<reference evidence="3" key="1">
    <citation type="submission" date="2017-03" db="EMBL/GenBank/DDBJ databases">
        <title>Phytopthora megakarya and P. palmivora, two closely related causual agents of cacao black pod achieved similar genome size and gene model numbers by different mechanisms.</title>
        <authorList>
            <person name="Ali S."/>
            <person name="Shao J."/>
            <person name="Larry D.J."/>
            <person name="Kronmiller B."/>
            <person name="Shen D."/>
            <person name="Strem M.D."/>
            <person name="Melnick R.L."/>
            <person name="Guiltinan M.J."/>
            <person name="Tyler B.M."/>
            <person name="Meinhardt L.W."/>
            <person name="Bailey B.A."/>
        </authorList>
    </citation>
    <scope>NUCLEOTIDE SEQUENCE [LARGE SCALE GENOMIC DNA]</scope>
    <source>
        <strain evidence="3">zdho120</strain>
    </source>
</reference>
<dbReference type="AlphaFoldDB" id="A0A225UDC7"/>
<protein>
    <submittedName>
        <fullName evidence="2">Uncharacterized protein</fullName>
    </submittedName>
</protein>
<evidence type="ECO:0000313" key="2">
    <source>
        <dbReference type="EMBL" id="OWY91237.1"/>
    </source>
</evidence>
<name>A0A225UDC7_9STRA</name>
<organism evidence="2 3">
    <name type="scientific">Phytophthora megakarya</name>
    <dbReference type="NCBI Taxonomy" id="4795"/>
    <lineage>
        <taxon>Eukaryota</taxon>
        <taxon>Sar</taxon>
        <taxon>Stramenopiles</taxon>
        <taxon>Oomycota</taxon>
        <taxon>Peronosporomycetes</taxon>
        <taxon>Peronosporales</taxon>
        <taxon>Peronosporaceae</taxon>
        <taxon>Phytophthora</taxon>
    </lineage>
</organism>
<comment type="caution">
    <text evidence="2">The sequence shown here is derived from an EMBL/GenBank/DDBJ whole genome shotgun (WGS) entry which is preliminary data.</text>
</comment>
<feature type="compositionally biased region" description="Basic residues" evidence="1">
    <location>
        <begin position="1"/>
        <end position="24"/>
    </location>
</feature>
<dbReference type="Proteomes" id="UP000198211">
    <property type="component" value="Unassembled WGS sequence"/>
</dbReference>
<gene>
    <name evidence="2" type="ORF">PHMEG_00040270</name>
</gene>
<proteinExistence type="predicted"/>
<keyword evidence="3" id="KW-1185">Reference proteome</keyword>
<feature type="region of interest" description="Disordered" evidence="1">
    <location>
        <begin position="1"/>
        <end position="28"/>
    </location>
</feature>
<evidence type="ECO:0000313" key="3">
    <source>
        <dbReference type="Proteomes" id="UP000198211"/>
    </source>
</evidence>
<dbReference type="EMBL" id="NBNE01020724">
    <property type="protein sequence ID" value="OWY91237.1"/>
    <property type="molecule type" value="Genomic_DNA"/>
</dbReference>
<sequence>MARTERRRPKGRPRLPGGKGRKVKTNTVSSYSASHKLEVLDHLALKNDIELTISNFYPELPESERGTKSKYCAVIEVGAAKRKSFNGERRLSYQTKMKQI</sequence>
<evidence type="ECO:0000256" key="1">
    <source>
        <dbReference type="SAM" id="MobiDB-lite"/>
    </source>
</evidence>
<accession>A0A225UDC7</accession>